<feature type="region of interest" description="Disordered" evidence="1">
    <location>
        <begin position="1"/>
        <end position="39"/>
    </location>
</feature>
<dbReference type="InterPro" id="IPR042099">
    <property type="entry name" value="ANL_N_sf"/>
</dbReference>
<dbReference type="EMBL" id="CP045096">
    <property type="protein sequence ID" value="QFQ95105.1"/>
    <property type="molecule type" value="Genomic_DNA"/>
</dbReference>
<accession>A0A5P8JVR7</accession>
<dbReference type="PANTHER" id="PTHR43845">
    <property type="entry name" value="BLR5969 PROTEIN"/>
    <property type="match status" value="1"/>
</dbReference>
<dbReference type="PANTHER" id="PTHR43845:SF1">
    <property type="entry name" value="BLR5969 PROTEIN"/>
    <property type="match status" value="1"/>
</dbReference>
<gene>
    <name evidence="3" type="ORF">F9278_01615</name>
</gene>
<dbReference type="GO" id="GO:0016874">
    <property type="term" value="F:ligase activity"/>
    <property type="evidence" value="ECO:0007669"/>
    <property type="project" value="UniProtKB-KW"/>
</dbReference>
<organism evidence="3 4">
    <name type="scientific">Streptomyces phaeolivaceus</name>
    <dbReference type="NCBI Taxonomy" id="2653200"/>
    <lineage>
        <taxon>Bacteria</taxon>
        <taxon>Bacillati</taxon>
        <taxon>Actinomycetota</taxon>
        <taxon>Actinomycetes</taxon>
        <taxon>Kitasatosporales</taxon>
        <taxon>Streptomycetaceae</taxon>
        <taxon>Streptomyces</taxon>
    </lineage>
</organism>
<dbReference type="InterPro" id="IPR000873">
    <property type="entry name" value="AMP-dep_synth/lig_dom"/>
</dbReference>
<dbReference type="Proteomes" id="UP000327294">
    <property type="component" value="Chromosome"/>
</dbReference>
<dbReference type="Pfam" id="PF00501">
    <property type="entry name" value="AMP-binding"/>
    <property type="match status" value="1"/>
</dbReference>
<feature type="compositionally biased region" description="Polar residues" evidence="1">
    <location>
        <begin position="1"/>
        <end position="10"/>
    </location>
</feature>
<dbReference type="KEGG" id="sphv:F9278_01615"/>
<feature type="domain" description="AMP-dependent synthetase/ligase" evidence="2">
    <location>
        <begin position="102"/>
        <end position="301"/>
    </location>
</feature>
<dbReference type="SUPFAM" id="SSF56801">
    <property type="entry name" value="Acetyl-CoA synthetase-like"/>
    <property type="match status" value="1"/>
</dbReference>
<dbReference type="Gene3D" id="3.40.50.12780">
    <property type="entry name" value="N-terminal domain of ligase-like"/>
    <property type="match status" value="1"/>
</dbReference>
<evidence type="ECO:0000256" key="1">
    <source>
        <dbReference type="SAM" id="MobiDB-lite"/>
    </source>
</evidence>
<keyword evidence="3" id="KW-0436">Ligase</keyword>
<dbReference type="AlphaFoldDB" id="A0A5P8JVR7"/>
<reference evidence="3 4" key="1">
    <citation type="submission" date="2019-10" db="EMBL/GenBank/DDBJ databases">
        <title>Streptomyces sp. strain GY16 isolated from leaves of Broussonetia papyrifera.</title>
        <authorList>
            <person name="Mo P."/>
        </authorList>
    </citation>
    <scope>NUCLEOTIDE SEQUENCE [LARGE SCALE GENOMIC DNA]</scope>
    <source>
        <strain evidence="3 4">GY16</strain>
    </source>
</reference>
<keyword evidence="4" id="KW-1185">Reference proteome</keyword>
<evidence type="ECO:0000259" key="2">
    <source>
        <dbReference type="Pfam" id="PF00501"/>
    </source>
</evidence>
<dbReference type="RefSeq" id="WP_152166642.1">
    <property type="nucleotide sequence ID" value="NZ_CP045096.1"/>
</dbReference>
<evidence type="ECO:0000313" key="4">
    <source>
        <dbReference type="Proteomes" id="UP000327294"/>
    </source>
</evidence>
<name>A0A5P8JVR7_9ACTN</name>
<evidence type="ECO:0000313" key="3">
    <source>
        <dbReference type="EMBL" id="QFQ95105.1"/>
    </source>
</evidence>
<sequence>MIDPTTTDLTVTGPAVTGLTSPADTGPIDRPGPAEPTGLSDLVGFVREHSPYYRDRYAALPPGPVRLEELPVLDHADFWAANTAHDSQVLTGPLTDGIVFKSGGTTTEPKLSVYTRRELLGMARLQGNGFAQAGLRPGDRVANLFYAGELYASFLFNVLCLQESSVPNVHLPVASAPLEYTARVIHEFSATVLMGPPTSICQLAARLDDSGCPAPDVRLVMFGGESFYEDQRPLLAAAFPNAAIRSLGYGSVDGGMLGAPVADDPDPRVHRVHRPQTVMEVVDDDTGEPITEPGRPGRLVVTDLARRLMPVLRYPTGDRGEWVDRADGLFRLLGRSDEGARVGPITLYLEDLRAVVRHVADGRSLVGVQVVQRRRAAKDELVLRVAGDLGDPVTAGKAIAARLDEIRPMFAEHVTAGLINPLSVECVPADRLAVNPRTGKLLRLIDERQP</sequence>
<proteinExistence type="predicted"/>
<protein>
    <submittedName>
        <fullName evidence="3">Phenylacetate--CoA ligase family protein</fullName>
    </submittedName>
</protein>